<dbReference type="InterPro" id="IPR027417">
    <property type="entry name" value="P-loop_NTPase"/>
</dbReference>
<evidence type="ECO:0000256" key="7">
    <source>
        <dbReference type="ARBA" id="ARBA00022777"/>
    </source>
</evidence>
<gene>
    <name evidence="11" type="primary">tmk</name>
    <name evidence="13" type="ORF">H9L42_05655</name>
</gene>
<accession>A0A923NJV6</accession>
<sequence>MKKGMFITLEGPDGSGKSTQIEAIKAFFEKKGEKVLITREPGGTPISEKIRTIILDRENKEMEPMTETMLYAAARAQHVAQVIRPALNEGIHVICDRFLDSSIAYQGYGRGLGDCVAVINAYAVQDCMPDLTFLLKLNPEIGRKRIDKEKQDRIEQESIDFHNRVFNGYEELELQFPDRIVGIDANQEIGEIREEILYHIERHLER</sequence>
<name>A0A923NJV6_9FIRM</name>
<dbReference type="GO" id="GO:0006233">
    <property type="term" value="P:dTDP biosynthetic process"/>
    <property type="evidence" value="ECO:0007669"/>
    <property type="project" value="InterPro"/>
</dbReference>
<dbReference type="PROSITE" id="PS01331">
    <property type="entry name" value="THYMIDYLATE_KINASE"/>
    <property type="match status" value="1"/>
</dbReference>
<dbReference type="InterPro" id="IPR039430">
    <property type="entry name" value="Thymidylate_kin-like_dom"/>
</dbReference>
<evidence type="ECO:0000256" key="6">
    <source>
        <dbReference type="ARBA" id="ARBA00022741"/>
    </source>
</evidence>
<dbReference type="Pfam" id="PF02223">
    <property type="entry name" value="Thymidylate_kin"/>
    <property type="match status" value="1"/>
</dbReference>
<dbReference type="GO" id="GO:0005524">
    <property type="term" value="F:ATP binding"/>
    <property type="evidence" value="ECO:0007669"/>
    <property type="project" value="UniProtKB-UniRule"/>
</dbReference>
<dbReference type="GO" id="GO:0006227">
    <property type="term" value="P:dUDP biosynthetic process"/>
    <property type="evidence" value="ECO:0007669"/>
    <property type="project" value="TreeGrafter"/>
</dbReference>
<dbReference type="EC" id="2.7.4.9" evidence="2 11"/>
<protein>
    <recommendedName>
        <fullName evidence="3 11">Thymidylate kinase</fullName>
        <ecNumber evidence="2 11">2.7.4.9</ecNumber>
    </recommendedName>
    <alternativeName>
        <fullName evidence="11">dTMP kinase</fullName>
    </alternativeName>
</protein>
<evidence type="ECO:0000256" key="4">
    <source>
        <dbReference type="ARBA" id="ARBA00022679"/>
    </source>
</evidence>
<comment type="caution">
    <text evidence="13">The sequence shown here is derived from an EMBL/GenBank/DDBJ whole genome shotgun (WGS) entry which is preliminary data.</text>
</comment>
<dbReference type="Gene3D" id="3.40.50.300">
    <property type="entry name" value="P-loop containing nucleotide triphosphate hydrolases"/>
    <property type="match status" value="1"/>
</dbReference>
<evidence type="ECO:0000256" key="8">
    <source>
        <dbReference type="ARBA" id="ARBA00022840"/>
    </source>
</evidence>
<evidence type="ECO:0000256" key="5">
    <source>
        <dbReference type="ARBA" id="ARBA00022727"/>
    </source>
</evidence>
<keyword evidence="4 11" id="KW-0808">Transferase</keyword>
<dbReference type="GO" id="GO:0005829">
    <property type="term" value="C:cytosol"/>
    <property type="evidence" value="ECO:0007669"/>
    <property type="project" value="TreeGrafter"/>
</dbReference>
<dbReference type="SUPFAM" id="SSF52540">
    <property type="entry name" value="P-loop containing nucleoside triphosphate hydrolases"/>
    <property type="match status" value="1"/>
</dbReference>
<keyword evidence="14" id="KW-1185">Reference proteome</keyword>
<dbReference type="CDD" id="cd01672">
    <property type="entry name" value="TMPK"/>
    <property type="match status" value="1"/>
</dbReference>
<comment type="catalytic activity">
    <reaction evidence="9 11">
        <text>dTMP + ATP = dTDP + ADP</text>
        <dbReference type="Rhea" id="RHEA:13517"/>
        <dbReference type="ChEBI" id="CHEBI:30616"/>
        <dbReference type="ChEBI" id="CHEBI:58369"/>
        <dbReference type="ChEBI" id="CHEBI:63528"/>
        <dbReference type="ChEBI" id="CHEBI:456216"/>
        <dbReference type="EC" id="2.7.4.9"/>
    </reaction>
</comment>
<evidence type="ECO:0000256" key="11">
    <source>
        <dbReference type="HAMAP-Rule" id="MF_00165"/>
    </source>
</evidence>
<dbReference type="NCBIfam" id="TIGR00041">
    <property type="entry name" value="DTMP_kinase"/>
    <property type="match status" value="1"/>
</dbReference>
<dbReference type="InterPro" id="IPR018095">
    <property type="entry name" value="Thymidylate_kin_CS"/>
</dbReference>
<evidence type="ECO:0000256" key="10">
    <source>
        <dbReference type="ARBA" id="ARBA00057735"/>
    </source>
</evidence>
<reference evidence="13" key="1">
    <citation type="submission" date="2020-08" db="EMBL/GenBank/DDBJ databases">
        <title>Genome public.</title>
        <authorList>
            <person name="Liu C."/>
            <person name="Sun Q."/>
        </authorList>
    </citation>
    <scope>NUCLEOTIDE SEQUENCE</scope>
    <source>
        <strain evidence="13">BX12</strain>
    </source>
</reference>
<dbReference type="FunFam" id="3.40.50.300:FF:000225">
    <property type="entry name" value="Thymidylate kinase"/>
    <property type="match status" value="1"/>
</dbReference>
<organism evidence="13 14">
    <name type="scientific">Zhenpiania hominis</name>
    <dbReference type="NCBI Taxonomy" id="2763644"/>
    <lineage>
        <taxon>Bacteria</taxon>
        <taxon>Bacillati</taxon>
        <taxon>Bacillota</taxon>
        <taxon>Clostridia</taxon>
        <taxon>Peptostreptococcales</taxon>
        <taxon>Anaerovoracaceae</taxon>
        <taxon>Zhenpiania</taxon>
    </lineage>
</organism>
<dbReference type="InterPro" id="IPR018094">
    <property type="entry name" value="Thymidylate_kinase"/>
</dbReference>
<evidence type="ECO:0000313" key="14">
    <source>
        <dbReference type="Proteomes" id="UP000602647"/>
    </source>
</evidence>
<dbReference type="GO" id="GO:0004798">
    <property type="term" value="F:dTMP kinase activity"/>
    <property type="evidence" value="ECO:0007669"/>
    <property type="project" value="UniProtKB-UniRule"/>
</dbReference>
<evidence type="ECO:0000256" key="2">
    <source>
        <dbReference type="ARBA" id="ARBA00012980"/>
    </source>
</evidence>
<evidence type="ECO:0000256" key="1">
    <source>
        <dbReference type="ARBA" id="ARBA00009776"/>
    </source>
</evidence>
<evidence type="ECO:0000313" key="13">
    <source>
        <dbReference type="EMBL" id="MBC6679311.1"/>
    </source>
</evidence>
<feature type="binding site" evidence="11">
    <location>
        <begin position="11"/>
        <end position="18"/>
    </location>
    <ligand>
        <name>ATP</name>
        <dbReference type="ChEBI" id="CHEBI:30616"/>
    </ligand>
</feature>
<dbReference type="GO" id="GO:0006235">
    <property type="term" value="P:dTTP biosynthetic process"/>
    <property type="evidence" value="ECO:0007669"/>
    <property type="project" value="UniProtKB-UniRule"/>
</dbReference>
<dbReference type="Proteomes" id="UP000602647">
    <property type="component" value="Unassembled WGS sequence"/>
</dbReference>
<evidence type="ECO:0000259" key="12">
    <source>
        <dbReference type="Pfam" id="PF02223"/>
    </source>
</evidence>
<keyword evidence="8 11" id="KW-0067">ATP-binding</keyword>
<keyword evidence="5 11" id="KW-0545">Nucleotide biosynthesis</keyword>
<comment type="function">
    <text evidence="10 11">Phosphorylation of dTMP to form dTDP in both de novo and salvage pathways of dTTP synthesis.</text>
</comment>
<dbReference type="HAMAP" id="MF_00165">
    <property type="entry name" value="Thymidylate_kinase"/>
    <property type="match status" value="1"/>
</dbReference>
<keyword evidence="7 11" id="KW-0418">Kinase</keyword>
<comment type="similarity">
    <text evidence="1 11">Belongs to the thymidylate kinase family.</text>
</comment>
<feature type="domain" description="Thymidylate kinase-like" evidence="12">
    <location>
        <begin position="9"/>
        <end position="196"/>
    </location>
</feature>
<dbReference type="AlphaFoldDB" id="A0A923NJV6"/>
<dbReference type="RefSeq" id="WP_187302405.1">
    <property type="nucleotide sequence ID" value="NZ_JACRYT010000003.1"/>
</dbReference>
<evidence type="ECO:0000256" key="3">
    <source>
        <dbReference type="ARBA" id="ARBA00017144"/>
    </source>
</evidence>
<proteinExistence type="inferred from homology"/>
<dbReference type="PANTHER" id="PTHR10344:SF4">
    <property type="entry name" value="UMP-CMP KINASE 2, MITOCHONDRIAL"/>
    <property type="match status" value="1"/>
</dbReference>
<dbReference type="EMBL" id="JACRYT010000003">
    <property type="protein sequence ID" value="MBC6679311.1"/>
    <property type="molecule type" value="Genomic_DNA"/>
</dbReference>
<dbReference type="PANTHER" id="PTHR10344">
    <property type="entry name" value="THYMIDYLATE KINASE"/>
    <property type="match status" value="1"/>
</dbReference>
<evidence type="ECO:0000256" key="9">
    <source>
        <dbReference type="ARBA" id="ARBA00048743"/>
    </source>
</evidence>
<keyword evidence="6 11" id="KW-0547">Nucleotide-binding</keyword>